<dbReference type="InterPro" id="IPR024442">
    <property type="entry name" value="Transposase_Zn_ribbon"/>
</dbReference>
<dbReference type="Proteomes" id="UP000034837">
    <property type="component" value="Unassembled WGS sequence"/>
</dbReference>
<evidence type="ECO:0000313" key="3">
    <source>
        <dbReference type="Proteomes" id="UP000034837"/>
    </source>
</evidence>
<gene>
    <name evidence="2" type="ORF">UV20_C0047G0003</name>
</gene>
<organism evidence="2 3">
    <name type="scientific">Candidatus Magasanikbacteria bacterium GW2011_GWA2_42_32</name>
    <dbReference type="NCBI Taxonomy" id="1619039"/>
    <lineage>
        <taxon>Bacteria</taxon>
        <taxon>Candidatus Magasanikiibacteriota</taxon>
    </lineage>
</organism>
<dbReference type="SMART" id="SM01126">
    <property type="entry name" value="DDE_Tnp_IS1595"/>
    <property type="match status" value="1"/>
</dbReference>
<dbReference type="NCBIfam" id="NF033547">
    <property type="entry name" value="transpos_IS1595"/>
    <property type="match status" value="1"/>
</dbReference>
<proteinExistence type="predicted"/>
<evidence type="ECO:0000313" key="2">
    <source>
        <dbReference type="EMBL" id="KKS53692.1"/>
    </source>
</evidence>
<dbReference type="EMBL" id="LCDO01000047">
    <property type="protein sequence ID" value="KKS53692.1"/>
    <property type="molecule type" value="Genomic_DNA"/>
</dbReference>
<feature type="domain" description="ISXO2-like transposase" evidence="1">
    <location>
        <begin position="117"/>
        <end position="261"/>
    </location>
</feature>
<name>A0A0G0ZYE2_9BACT</name>
<dbReference type="Pfam" id="PF12760">
    <property type="entry name" value="Zn_ribbon_IS1595"/>
    <property type="match status" value="1"/>
</dbReference>
<evidence type="ECO:0000259" key="1">
    <source>
        <dbReference type="SMART" id="SM01126"/>
    </source>
</evidence>
<dbReference type="AlphaFoldDB" id="A0A0G0ZYE2"/>
<comment type="caution">
    <text evidence="2">The sequence shown here is derived from an EMBL/GenBank/DDBJ whole genome shotgun (WGS) entry which is preliminary data.</text>
</comment>
<reference evidence="2 3" key="1">
    <citation type="journal article" date="2015" name="Nature">
        <title>rRNA introns, odd ribosomes, and small enigmatic genomes across a large radiation of phyla.</title>
        <authorList>
            <person name="Brown C.T."/>
            <person name="Hug L.A."/>
            <person name="Thomas B.C."/>
            <person name="Sharon I."/>
            <person name="Castelle C.J."/>
            <person name="Singh A."/>
            <person name="Wilkins M.J."/>
            <person name="Williams K.H."/>
            <person name="Banfield J.F."/>
        </authorList>
    </citation>
    <scope>NUCLEOTIDE SEQUENCE [LARGE SCALE GENOMIC DNA]</scope>
</reference>
<protein>
    <recommendedName>
        <fullName evidence="1">ISXO2-like transposase domain-containing protein</fullName>
    </recommendedName>
</protein>
<dbReference type="Pfam" id="PF12762">
    <property type="entry name" value="DDE_Tnp_IS1595"/>
    <property type="match status" value="1"/>
</dbReference>
<sequence length="283" mass="32159">MDRFSTEEACRQYLSDVRWADGFKCPRCSHTNAWKLGRGILKCKKCKRDVSVTAGTIFQGRHLSLRLWFQALWLVVVQKNGVSALGLSRALGIRRQKTGWQLLKKIRTAMVRTGRERLNGLVEVDEVFIGGVKPGIRGRGALGKVLILVAVEDKEKKGFGRIRIEIIPDASAVTLKTTIKKMVEPGSKVRTEQWKGYTPVAPEGYEHIVMKRQSLEPGEDPTPLVHRIAALLKRWLLGTHHGRVEETHLASYLDEFVFRFNRRTSGSRGKLFYRLVQGMLRVK</sequence>
<dbReference type="PATRIC" id="fig|1619039.3.peg.1433"/>
<accession>A0A0G0ZYE2</accession>
<dbReference type="InterPro" id="IPR024445">
    <property type="entry name" value="Tnp_ISXO2-like"/>
</dbReference>